<dbReference type="FunFam" id="1.10.8.710:FF:000006">
    <property type="entry name" value="cytoplasmic dynein 2 heavy chain 1"/>
    <property type="match status" value="1"/>
</dbReference>
<feature type="domain" description="Cytoplasmic dynein 2 heavy chain 1 AAA+ ATPase" evidence="23">
    <location>
        <begin position="2303"/>
        <end position="2398"/>
    </location>
</feature>
<proteinExistence type="inferred from homology"/>
<dbReference type="GO" id="GO:0005858">
    <property type="term" value="C:axonemal dynein complex"/>
    <property type="evidence" value="ECO:0007669"/>
    <property type="project" value="TreeGrafter"/>
</dbReference>
<evidence type="ECO:0000313" key="24">
    <source>
        <dbReference type="EMBL" id="KAK0150436.1"/>
    </source>
</evidence>
<keyword evidence="11" id="KW-0067">ATP-binding</keyword>
<comment type="subcellular location">
    <subcellularLocation>
        <location evidence="2">Cell membrane</location>
        <topology evidence="2">Peripheral membrane protein</topology>
    </subcellularLocation>
    <subcellularLocation>
        <location evidence="1">Cell projection</location>
        <location evidence="1">Cilium</location>
    </subcellularLocation>
    <subcellularLocation>
        <location evidence="3">Cytoplasm</location>
        <location evidence="3">Cytoskeleton</location>
    </subcellularLocation>
</comment>
<keyword evidence="8" id="KW-0493">Microtubule</keyword>
<keyword evidence="15" id="KW-0472">Membrane</keyword>
<dbReference type="InterPro" id="IPR035699">
    <property type="entry name" value="AAA_6"/>
</dbReference>
<feature type="domain" description="Dynein heavy chain linker" evidence="21">
    <location>
        <begin position="1339"/>
        <end position="1702"/>
    </location>
</feature>
<dbReference type="GO" id="GO:0007018">
    <property type="term" value="P:microtubule-based movement"/>
    <property type="evidence" value="ECO:0007669"/>
    <property type="project" value="InterPro"/>
</dbReference>
<evidence type="ECO:0000259" key="22">
    <source>
        <dbReference type="Pfam" id="PF12774"/>
    </source>
</evidence>
<evidence type="ECO:0000256" key="1">
    <source>
        <dbReference type="ARBA" id="ARBA00004138"/>
    </source>
</evidence>
<feature type="domain" description="Dynein heavy chain hydrolytic ATP-binding dynein motor region" evidence="22">
    <location>
        <begin position="1833"/>
        <end position="2168"/>
    </location>
</feature>
<dbReference type="GO" id="GO:0030030">
    <property type="term" value="P:cell projection organization"/>
    <property type="evidence" value="ECO:0007669"/>
    <property type="project" value="UniProtKB-KW"/>
</dbReference>
<evidence type="ECO:0000256" key="18">
    <source>
        <dbReference type="ARBA" id="ARBA00023273"/>
    </source>
</evidence>
<accession>A0AA47P4K0</accession>
<reference evidence="24" key="1">
    <citation type="journal article" date="2023" name="Front. Mar. Sci.">
        <title>A new Merluccius polli reference genome to investigate the effects of global change in West African waters.</title>
        <authorList>
            <person name="Mateo J.L."/>
            <person name="Blanco-Fernandez C."/>
            <person name="Garcia-Vazquez E."/>
            <person name="Machado-Schiaffino G."/>
        </authorList>
    </citation>
    <scope>NUCLEOTIDE SEQUENCE</scope>
    <source>
        <strain evidence="24">C29</strain>
        <tissue evidence="24">Fin</tissue>
    </source>
</reference>
<dbReference type="InterPro" id="IPR043157">
    <property type="entry name" value="Dynein_AAA1S"/>
</dbReference>
<dbReference type="Pfam" id="PF21264">
    <property type="entry name" value="DYNC2H1_AAA_dom"/>
    <property type="match status" value="1"/>
</dbReference>
<dbReference type="GO" id="GO:0051959">
    <property type="term" value="F:dynein light intermediate chain binding"/>
    <property type="evidence" value="ECO:0007669"/>
    <property type="project" value="InterPro"/>
</dbReference>
<dbReference type="GO" id="GO:0005874">
    <property type="term" value="C:microtubule"/>
    <property type="evidence" value="ECO:0007669"/>
    <property type="project" value="UniProtKB-KW"/>
</dbReference>
<evidence type="ECO:0000259" key="20">
    <source>
        <dbReference type="Pfam" id="PF08385"/>
    </source>
</evidence>
<keyword evidence="14" id="KW-0969">Cilium</keyword>
<evidence type="ECO:0000256" key="16">
    <source>
        <dbReference type="ARBA" id="ARBA00023175"/>
    </source>
</evidence>
<keyword evidence="5" id="KW-0217">Developmental protein</keyword>
<keyword evidence="25" id="KW-1185">Reference proteome</keyword>
<dbReference type="FunFam" id="1.20.58.1120:FF:000006">
    <property type="entry name" value="cytoplasmic dynein 2 heavy chain 1"/>
    <property type="match status" value="1"/>
</dbReference>
<keyword evidence="10" id="KW-0970">Cilium biogenesis/degradation</keyword>
<comment type="similarity">
    <text evidence="4">Belongs to the dynein heavy chain family.</text>
</comment>
<sequence length="2480" mass="281144">MSAYMPPSSADPRKQFIVTTTGNFFGLPVSPLLADGAVLNNFLDDGNEFVLCFSQQQNDLHLSNQIEASGDSGGKVLVFFKLRPTVITEENLHQSVLESPVRSLYQAVRRVFAPVLLQDERWSSVFDPKLAGLLSDLEQGLGSVVRQSGPRSEEKTGLKEGDALGILSPGDEFQYWADLSESAERHGVRERAGHFLELFRPIEKEYYGLDSLSMVDVVDLVEQSKHTLDDVWRQTDYDVYPESRMLRLMDNIGGALGRYVQRKLSGVKIFQEPYVSMRENLRMGVIICEHWVTACEHLTGQVWKRQTSHVWNGDQHSQHTLQSLAQRLDEVVTLRTVYEKLLRLLPGGKQQALNPQRVFEPFSGLNPLHYNPYTEPLWRAAVGQFEHCIASSEQEVAGRLKSYIADVQDNPQQLLQVFQKHKELIRRPIISKELQSERETLLARLLDYSKGLKSDFEGRCHGAPGEKTGPLVGRNLPEVVNKIVWVRQLIHKVEDSVRISEALLSDLSAFRSFLHFCEDLSEVLRAYEQEQFEDWSREILSGLADPKSGISLHASNRVMDLDHVDGRLKIQYSDRLVTLLREVRQLSALGFAIPAKIQQAANTADKFYRQAVILKQVAHFYNTIDQQMIPSQRPMMLGLALAFEQVIKSPRSHTQESGGKLQITWDNPRELEVYIAKLQSAAERLSTENRKLRKWHTEFTEKVVILMNVDLLRHQQRWKDGLQELRTGFATLESQGFGLSDMRAWRQHWNHQLYKALEHQYQTGLEALNKNLPEIHVDLTFKQGRLQFRPPFEEVRARYFREMKRFISIPNQFKGVSAQGEELIFGVMIDRNASAFLTIFRKAEDLFSRLLAIQDKFKEWVVLGQVDIEKLVEKHLHSVQDWERNFKALKARGKESERLPSQEKVDCITVNCEPVRAVIDDLIQKLFDTLLMSLRKSIQGHTQSIEAFVTESMEALSTRPESIEEISEANARHGQIKAREPEILPQFQCAEEKNRLLRAVAGGGLDSLSTLRARWDKLELVMESHQLMVKEQVEMMRSNAAGRIQAYRGDLERFRARWDQLKPSDEVVETGDQASLMACLHTIRDKQQEFQELELVRLKLLEDCGHFELEAPDFSLAAETIRDMEQCRVAAGLHRESPGGLDHFQLNLNKTELLFLPGKNCPHMDLLVTVEDAVVGPSPTARNLGVILNGQLRCTANITAICSLQHPPDPTLPHEGSSAALGPSTRHLPPRLLQLAPSWIPCLRDQAFAFQNAAARLVFNLPKFSHVTPLFHNLHWLPSATTLDGWLVPPSLRASKGRTAKSQLFSVLAPLWWNDLPADVRIAESITCFRKRLKTHLSKTYLFEEFLFAWQDRLKRLDQPTTMSVKLQAEVDKYKNLAPVLKYVRGDHLSQDHWLDMFRLLGLPRGTTLERLSFSDLLSVAGTIVDKALELKDLNSRAQAEVTIREALRELDLWGAAATFTLTEYTDSSGHALTLIKDWKDIVSQVGDNRCLLQSLKDSPYYRGFQDKVSLWEVRLSDLDEHLLSLNAIQRRWVYLEPIFGRGALPKEQARFKRVDEDFRSIMSDVQRDSRVVSLCTRAGIRNSLVTILDQLQRCQKSLNEFLEEKRSAFPRFYFIGDEDLLEILGQATNPTVIQSHLKKLFAGIHSVQFDEQCQHIVAMCSLEGELVPLRNLVRISNNVEVWLSELSAEMKETLKQLLLECVAAGQRGEVDPARYPSQILCLAEQIQFTEDVERALREQSLQRLELELSAKLDHYTTVDTSSQDHSNTEASVLQLKLKALILDIIHNISVVKQLSQTGVCSPDHWCWRKQLRFYMGSDKCCHIHMVHAQFQYTYEYQGNAAKLVHTPLTDKCYLTLTQAMEMGLGGNPYGPAGTGKTESVKALGGLFGRQVLVFNCDEGIDVKSMGRIFVGLVKCGAWGCFDEFNRLEEAVLSAVSMQIQAIQDSLKHQKNTCELLGKEVELDPNSGVFITLNPAGKGYGGRQKLPDNLKQLFRPVAMTTPDIELIAEVILYSEGFRDGEMLGRKLVAIFNLARELLTPQQHYDWGLRALKTVLKGCGSLLQQQRKSRDKDQIQESGLVVQALRLNTMSKLTFADSSRFDALVKDVFSGVNFTDVEDQTLTHALELAYSEARLELIPSQVKKALELQEQLRQRMGVVVVGPSGAGKSTLWRMLRAALGKTGKVVKQYTMNPKAMARRQLLGHIDMDTREWADGVLTHSARQVVREPQEVSSWIVCDGDIDPEWIESLNSVLDDNRLLTMPSGERIQFGPNVNFLFETHDLSCASPATISRMGMIFLSDEDTDVGALVKSWLSGQPEECRANLENWLGDYFHRALDWVLKQNDFVVETSLVGTVLNGLSHLSAAAERGQFIVGLLRGLGGNLHLKTRQEFAKELLSWAREEPPDHKKPLDTFYDPDTGRLAAYTLQRPDGLSLEQLSHAHTLPVIQTADAQRGLQGFYQWLTAPHRQPFMVVGPEGCGKG</sequence>
<keyword evidence="18" id="KW-0966">Cell projection</keyword>
<dbReference type="InterPro" id="IPR027417">
    <property type="entry name" value="P-loop_NTPase"/>
</dbReference>
<keyword evidence="16" id="KW-0505">Motor protein</keyword>
<keyword evidence="7" id="KW-0963">Cytoplasm</keyword>
<dbReference type="Proteomes" id="UP001174136">
    <property type="component" value="Unassembled WGS sequence"/>
</dbReference>
<dbReference type="Gene3D" id="1.20.58.1120">
    <property type="match status" value="1"/>
</dbReference>
<dbReference type="InterPro" id="IPR013602">
    <property type="entry name" value="Dynein_heavy_linker"/>
</dbReference>
<dbReference type="GO" id="GO:0045505">
    <property type="term" value="F:dynein intermediate chain binding"/>
    <property type="evidence" value="ECO:0007669"/>
    <property type="project" value="InterPro"/>
</dbReference>
<keyword evidence="9" id="KW-0547">Nucleotide-binding</keyword>
<dbReference type="Pfam" id="PF12774">
    <property type="entry name" value="AAA_6"/>
    <property type="match status" value="1"/>
</dbReference>
<dbReference type="FunFam" id="3.20.180.20:FF:000002">
    <property type="entry name" value="Cytoplasmic dynein heavy chain 1"/>
    <property type="match status" value="1"/>
</dbReference>
<keyword evidence="17" id="KW-0206">Cytoskeleton</keyword>
<evidence type="ECO:0000256" key="15">
    <source>
        <dbReference type="ARBA" id="ARBA00023136"/>
    </source>
</evidence>
<evidence type="ECO:0000259" key="23">
    <source>
        <dbReference type="Pfam" id="PF21264"/>
    </source>
</evidence>
<evidence type="ECO:0000259" key="21">
    <source>
        <dbReference type="Pfam" id="PF08393"/>
    </source>
</evidence>
<evidence type="ECO:0000256" key="13">
    <source>
        <dbReference type="ARBA" id="ARBA00023054"/>
    </source>
</evidence>
<dbReference type="InterPro" id="IPR049400">
    <property type="entry name" value="DYNC2H1_AAA_dom"/>
</dbReference>
<evidence type="ECO:0000256" key="5">
    <source>
        <dbReference type="ARBA" id="ARBA00022473"/>
    </source>
</evidence>
<evidence type="ECO:0000256" key="2">
    <source>
        <dbReference type="ARBA" id="ARBA00004202"/>
    </source>
</evidence>
<evidence type="ECO:0000256" key="10">
    <source>
        <dbReference type="ARBA" id="ARBA00022794"/>
    </source>
</evidence>
<dbReference type="SUPFAM" id="SSF52540">
    <property type="entry name" value="P-loop containing nucleoside triphosphate hydrolases"/>
    <property type="match status" value="2"/>
</dbReference>
<dbReference type="Gene3D" id="1.10.8.710">
    <property type="match status" value="1"/>
</dbReference>
<evidence type="ECO:0000256" key="4">
    <source>
        <dbReference type="ARBA" id="ARBA00008887"/>
    </source>
</evidence>
<feature type="domain" description="Dynein heavy chain tail" evidence="20">
    <location>
        <begin position="197"/>
        <end position="648"/>
    </location>
</feature>
<evidence type="ECO:0000256" key="17">
    <source>
        <dbReference type="ARBA" id="ARBA00023212"/>
    </source>
</evidence>
<dbReference type="Gene3D" id="3.20.180.20">
    <property type="entry name" value="Dynein heavy chain, N-terminal domain 2"/>
    <property type="match status" value="1"/>
</dbReference>
<keyword evidence="13" id="KW-0175">Coiled coil</keyword>
<dbReference type="InterPro" id="IPR042222">
    <property type="entry name" value="Dynein_2_N"/>
</dbReference>
<evidence type="ECO:0000256" key="19">
    <source>
        <dbReference type="ARBA" id="ARBA00023902"/>
    </source>
</evidence>
<evidence type="ECO:0000256" key="14">
    <source>
        <dbReference type="ARBA" id="ARBA00023069"/>
    </source>
</evidence>
<dbReference type="Gene3D" id="3.40.50.300">
    <property type="entry name" value="P-loop containing nucleotide triphosphate hydrolases"/>
    <property type="match status" value="2"/>
</dbReference>
<evidence type="ECO:0000256" key="9">
    <source>
        <dbReference type="ARBA" id="ARBA00022741"/>
    </source>
</evidence>
<dbReference type="FunFam" id="1.20.140.100:FF:000005">
    <property type="entry name" value="cytoplasmic dynein 2 heavy chain 1"/>
    <property type="match status" value="1"/>
</dbReference>
<evidence type="ECO:0000256" key="11">
    <source>
        <dbReference type="ARBA" id="ARBA00022840"/>
    </source>
</evidence>
<dbReference type="Pfam" id="PF08393">
    <property type="entry name" value="DHC_N2"/>
    <property type="match status" value="1"/>
</dbReference>
<evidence type="ECO:0000313" key="25">
    <source>
        <dbReference type="Proteomes" id="UP001174136"/>
    </source>
</evidence>
<gene>
    <name evidence="24" type="primary">Dync2h1</name>
    <name evidence="24" type="ORF">N1851_008467</name>
</gene>
<dbReference type="GO" id="GO:0005524">
    <property type="term" value="F:ATP binding"/>
    <property type="evidence" value="ECO:0007669"/>
    <property type="project" value="UniProtKB-KW"/>
</dbReference>
<keyword evidence="6" id="KW-1003">Cell membrane</keyword>
<dbReference type="PANTHER" id="PTHR46532:SF15">
    <property type="entry name" value="CYTOPLASMIC DYNEIN 2 HEAVY CHAIN 1"/>
    <property type="match status" value="1"/>
</dbReference>
<dbReference type="InterPro" id="IPR013594">
    <property type="entry name" value="Dynein_heavy_tail"/>
</dbReference>
<comment type="caution">
    <text evidence="24">The sequence shown here is derived from an EMBL/GenBank/DDBJ whole genome shotgun (WGS) entry which is preliminary data.</text>
</comment>
<protein>
    <recommendedName>
        <fullName evidence="19">Cytoplasmic dynein 2 heavy chain 1</fullName>
    </recommendedName>
</protein>
<name>A0AA47P4K0_MERPO</name>
<keyword evidence="12" id="KW-0243">Dynein</keyword>
<dbReference type="GO" id="GO:0005886">
    <property type="term" value="C:plasma membrane"/>
    <property type="evidence" value="ECO:0007669"/>
    <property type="project" value="UniProtKB-SubCell"/>
</dbReference>
<dbReference type="InterPro" id="IPR026983">
    <property type="entry name" value="DHC"/>
</dbReference>
<evidence type="ECO:0000256" key="12">
    <source>
        <dbReference type="ARBA" id="ARBA00023017"/>
    </source>
</evidence>
<dbReference type="PANTHER" id="PTHR46532">
    <property type="entry name" value="MALE FERTILITY FACTOR KL5"/>
    <property type="match status" value="1"/>
</dbReference>
<organism evidence="24 25">
    <name type="scientific">Merluccius polli</name>
    <name type="common">Benguela hake</name>
    <name type="synonym">Merluccius cadenati</name>
    <dbReference type="NCBI Taxonomy" id="89951"/>
    <lineage>
        <taxon>Eukaryota</taxon>
        <taxon>Metazoa</taxon>
        <taxon>Chordata</taxon>
        <taxon>Craniata</taxon>
        <taxon>Vertebrata</taxon>
        <taxon>Euteleostomi</taxon>
        <taxon>Actinopterygii</taxon>
        <taxon>Neopterygii</taxon>
        <taxon>Teleostei</taxon>
        <taxon>Neoteleostei</taxon>
        <taxon>Acanthomorphata</taxon>
        <taxon>Zeiogadaria</taxon>
        <taxon>Gadariae</taxon>
        <taxon>Gadiformes</taxon>
        <taxon>Gadoidei</taxon>
        <taxon>Merlucciidae</taxon>
        <taxon>Merluccius</taxon>
    </lineage>
</organism>
<evidence type="ECO:0000256" key="3">
    <source>
        <dbReference type="ARBA" id="ARBA00004245"/>
    </source>
</evidence>
<dbReference type="Pfam" id="PF08385">
    <property type="entry name" value="DHC_N1"/>
    <property type="match status" value="1"/>
</dbReference>
<dbReference type="InterPro" id="IPR042228">
    <property type="entry name" value="Dynein_linker_3"/>
</dbReference>
<dbReference type="EMBL" id="JAOPHQ010001487">
    <property type="protein sequence ID" value="KAK0150436.1"/>
    <property type="molecule type" value="Genomic_DNA"/>
</dbReference>
<dbReference type="FunFam" id="3.40.50.300:FF:000706">
    <property type="entry name" value="Cytoplasmic dynein 2 heavy chain 1"/>
    <property type="match status" value="1"/>
</dbReference>
<evidence type="ECO:0000256" key="7">
    <source>
        <dbReference type="ARBA" id="ARBA00022490"/>
    </source>
</evidence>
<evidence type="ECO:0000256" key="8">
    <source>
        <dbReference type="ARBA" id="ARBA00022701"/>
    </source>
</evidence>
<dbReference type="FunFam" id="3.40.50.300:FF:000071">
    <property type="entry name" value="Cytoplasmic dynein heavy chain 1"/>
    <property type="match status" value="1"/>
</dbReference>
<dbReference type="Gene3D" id="1.20.140.100">
    <property type="entry name" value="Dynein heavy chain, N-terminal domain 2"/>
    <property type="match status" value="1"/>
</dbReference>
<evidence type="ECO:0000256" key="6">
    <source>
        <dbReference type="ARBA" id="ARBA00022475"/>
    </source>
</evidence>